<dbReference type="STRING" id="1760988.SAMN02949497_3458"/>
<gene>
    <name evidence="2" type="ORF">SAMN02949497_3458</name>
</gene>
<sequence>MSTQDTAPVAPIVALTDGVPTTTTLAIAEGAKTEHASVIKLVRTYLADLEEFGRVAFETRSQAKSNSGFEIANSDKGSDLKSNPSGAGRPTEYARLNEQQTTLLFTYMKNTPIVRGFKRRLVREFYDMARSLRETAPVSLPSPVLSRILLTLDGGRVVKSEPVPDDAQVCSIAYFRELAALRGFRLISPRNWLDVCEVLGMVGDEHMPALARYATGRMANP</sequence>
<feature type="region of interest" description="Disordered" evidence="1">
    <location>
        <begin position="66"/>
        <end position="93"/>
    </location>
</feature>
<keyword evidence="3" id="KW-1185">Reference proteome</keyword>
<reference evidence="2 3" key="1">
    <citation type="submission" date="2016-12" db="EMBL/GenBank/DDBJ databases">
        <authorList>
            <person name="Song W.-J."/>
            <person name="Kurnit D.M."/>
        </authorList>
    </citation>
    <scope>NUCLEOTIDE SEQUENCE [LARGE SCALE GENOMIC DNA]</scope>
    <source>
        <strain evidence="2 3">175</strain>
    </source>
</reference>
<dbReference type="OrthoDB" id="79831at2"/>
<dbReference type="EMBL" id="FXAM01000001">
    <property type="protein sequence ID" value="SMF96077.1"/>
    <property type="molecule type" value="Genomic_DNA"/>
</dbReference>
<evidence type="ECO:0000313" key="3">
    <source>
        <dbReference type="Proteomes" id="UP000192923"/>
    </source>
</evidence>
<dbReference type="InterPro" id="IPR014054">
    <property type="entry name" value="Phage_regulatory_Rha"/>
</dbReference>
<accession>A0A1Y6D0B6</accession>
<dbReference type="AlphaFoldDB" id="A0A1Y6D0B6"/>
<organism evidence="2 3">
    <name type="scientific">Methylomagnum ishizawai</name>
    <dbReference type="NCBI Taxonomy" id="1760988"/>
    <lineage>
        <taxon>Bacteria</taxon>
        <taxon>Pseudomonadati</taxon>
        <taxon>Pseudomonadota</taxon>
        <taxon>Gammaproteobacteria</taxon>
        <taxon>Methylococcales</taxon>
        <taxon>Methylococcaceae</taxon>
        <taxon>Methylomagnum</taxon>
    </lineage>
</organism>
<evidence type="ECO:0000313" key="2">
    <source>
        <dbReference type="EMBL" id="SMF96077.1"/>
    </source>
</evidence>
<dbReference type="RefSeq" id="WP_125468998.1">
    <property type="nucleotide sequence ID" value="NZ_FXAM01000001.1"/>
</dbReference>
<name>A0A1Y6D0B6_9GAMM</name>
<proteinExistence type="predicted"/>
<evidence type="ECO:0000256" key="1">
    <source>
        <dbReference type="SAM" id="MobiDB-lite"/>
    </source>
</evidence>
<dbReference type="Pfam" id="PF09669">
    <property type="entry name" value="Phage_pRha"/>
    <property type="match status" value="1"/>
</dbReference>
<protein>
    <submittedName>
        <fullName evidence="2">Phage regulatory protein Rha (Phage_pRha)</fullName>
    </submittedName>
</protein>
<dbReference type="Proteomes" id="UP000192923">
    <property type="component" value="Unassembled WGS sequence"/>
</dbReference>